<accession>A0ACB6REM8</accession>
<reference evidence="1" key="1">
    <citation type="journal article" date="2020" name="Stud. Mycol.">
        <title>101 Dothideomycetes genomes: a test case for predicting lifestyles and emergence of pathogens.</title>
        <authorList>
            <person name="Haridas S."/>
            <person name="Albert R."/>
            <person name="Binder M."/>
            <person name="Bloem J."/>
            <person name="Labutti K."/>
            <person name="Salamov A."/>
            <person name="Andreopoulos B."/>
            <person name="Baker S."/>
            <person name="Barry K."/>
            <person name="Bills G."/>
            <person name="Bluhm B."/>
            <person name="Cannon C."/>
            <person name="Castanera R."/>
            <person name="Culley D."/>
            <person name="Daum C."/>
            <person name="Ezra D."/>
            <person name="Gonzalez J."/>
            <person name="Henrissat B."/>
            <person name="Kuo A."/>
            <person name="Liang C."/>
            <person name="Lipzen A."/>
            <person name="Lutzoni F."/>
            <person name="Magnuson J."/>
            <person name="Mondo S."/>
            <person name="Nolan M."/>
            <person name="Ohm R."/>
            <person name="Pangilinan J."/>
            <person name="Park H.-J."/>
            <person name="Ramirez L."/>
            <person name="Alfaro M."/>
            <person name="Sun H."/>
            <person name="Tritt A."/>
            <person name="Yoshinaga Y."/>
            <person name="Zwiers L.-H."/>
            <person name="Turgeon B."/>
            <person name="Goodwin S."/>
            <person name="Spatafora J."/>
            <person name="Crous P."/>
            <person name="Grigoriev I."/>
        </authorList>
    </citation>
    <scope>NUCLEOTIDE SEQUENCE</scope>
    <source>
        <strain evidence="1">ATCC 200398</strain>
    </source>
</reference>
<sequence length="828" mass="90560">MPPSSNRRLRSRREPDPPQQSDADTPESIATPSRKRRRLNGADRTAAVAEDIPRTRITESLQSNDSNTTLPNGADAEGPSDPVDRQNLIIASLRTPNYLPNAAVDYANDLQARRNKTNNVAAYAKIAARDWCFFVQKTDLRIGRADSALRPNPANSQDASGLPTEDQVNEWGVDIDLGPERQISRIHAEIHFDTVLQQWFIFVNSRNGLKLDDNNLSKGSRAPLHSGICIGIMGTQMLFLLANQDDQFHPMLWRQVKNDPDAGASDDEGNPPNRSLPHAHPSGPTPKRENYDPFPPSSHPRHKQSSQGYNNQLTSTPGRPEPGTPLAVRSSHRGSKTSPATYPRGLMMESSEDIDYSQESYKEVKPPHSYAQLIGEAILSSSEEMLTLANIYQFIKDKYAYFRHTNAGWQNSIRHNLSLSKVFEKVARRTDEPGKGMKWRIADSEREDFLKRQHRPRKGGSAVRLDSSGPNSPAFREAPSQATERLLDVLSQPNLFGKQEPGPTRVKSPPRSATPPLASYPMANESYTPDRGPRSNPFGGFKQSPTHGEQSNLATPAKRLFQDAKPSGPSIFPQSSEALDSTRMLGNPGSSPNVDPPKPKITGLKGDAANSPPPLYSDAAANNANGAQDGSRQNNAGLVTPLVTRHAPRLAPPSTAQVPSQFMNFSSPAPFWKYIDLPSTPARAPNLDLSPTKMKKDEDEEKDIEDEQVQPSSPPIMPGEDPSGEADDGDDDGDENDNEKGDEEEDVGPDSPSRTVSRPVSRNPGLQRSRSNSNVNGFVANPVNGGMVRGASLGSFEEDADEEGFDLAKYDLKIPKGSGGYPEALEVV</sequence>
<protein>
    <submittedName>
        <fullName evidence="1">Uncharacterized protein</fullName>
    </submittedName>
</protein>
<evidence type="ECO:0000313" key="2">
    <source>
        <dbReference type="Proteomes" id="UP000799755"/>
    </source>
</evidence>
<keyword evidence="2" id="KW-1185">Reference proteome</keyword>
<gene>
    <name evidence="1" type="ORF">BDR25DRAFT_208174</name>
</gene>
<proteinExistence type="predicted"/>
<evidence type="ECO:0000313" key="1">
    <source>
        <dbReference type="EMBL" id="KAF2476967.1"/>
    </source>
</evidence>
<dbReference type="Proteomes" id="UP000799755">
    <property type="component" value="Unassembled WGS sequence"/>
</dbReference>
<dbReference type="EMBL" id="MU003493">
    <property type="protein sequence ID" value="KAF2476967.1"/>
    <property type="molecule type" value="Genomic_DNA"/>
</dbReference>
<name>A0ACB6REM8_9PLEO</name>
<comment type="caution">
    <text evidence="1">The sequence shown here is derived from an EMBL/GenBank/DDBJ whole genome shotgun (WGS) entry which is preliminary data.</text>
</comment>
<organism evidence="1 2">
    <name type="scientific">Lindgomyces ingoldianus</name>
    <dbReference type="NCBI Taxonomy" id="673940"/>
    <lineage>
        <taxon>Eukaryota</taxon>
        <taxon>Fungi</taxon>
        <taxon>Dikarya</taxon>
        <taxon>Ascomycota</taxon>
        <taxon>Pezizomycotina</taxon>
        <taxon>Dothideomycetes</taxon>
        <taxon>Pleosporomycetidae</taxon>
        <taxon>Pleosporales</taxon>
        <taxon>Lindgomycetaceae</taxon>
        <taxon>Lindgomyces</taxon>
    </lineage>
</organism>